<feature type="transmembrane region" description="Helical" evidence="1">
    <location>
        <begin position="21"/>
        <end position="50"/>
    </location>
</feature>
<keyword evidence="3" id="KW-1185">Reference proteome</keyword>
<dbReference type="OrthoDB" id="8958423at2"/>
<feature type="transmembrane region" description="Helical" evidence="1">
    <location>
        <begin position="111"/>
        <end position="133"/>
    </location>
</feature>
<evidence type="ECO:0000313" key="3">
    <source>
        <dbReference type="Proteomes" id="UP000290849"/>
    </source>
</evidence>
<evidence type="ECO:0008006" key="4">
    <source>
        <dbReference type="Google" id="ProtNLM"/>
    </source>
</evidence>
<dbReference type="Pfam" id="PF11168">
    <property type="entry name" value="DUF2955"/>
    <property type="match status" value="1"/>
</dbReference>
<feature type="transmembrane region" description="Helical" evidence="1">
    <location>
        <begin position="140"/>
        <end position="159"/>
    </location>
</feature>
<dbReference type="EMBL" id="PYAL01000008">
    <property type="protein sequence ID" value="RXN84513.1"/>
    <property type="molecule type" value="Genomic_DNA"/>
</dbReference>
<dbReference type="AlphaFoldDB" id="A0A4Q1HE15"/>
<name>A0A4Q1HE15_9BURK</name>
<feature type="transmembrane region" description="Helical" evidence="1">
    <location>
        <begin position="56"/>
        <end position="78"/>
    </location>
</feature>
<gene>
    <name evidence="2" type="ORF">C7R54_24355</name>
</gene>
<proteinExistence type="predicted"/>
<protein>
    <recommendedName>
        <fullName evidence="4">DUF2955 domain-containing protein</fullName>
    </recommendedName>
</protein>
<dbReference type="RefSeq" id="WP_129153326.1">
    <property type="nucleotide sequence ID" value="NZ_JBHSDO010000018.1"/>
</dbReference>
<feature type="transmembrane region" description="Helical" evidence="1">
    <location>
        <begin position="254"/>
        <end position="272"/>
    </location>
</feature>
<sequence>MSTDTSALAFPLGRRALRLAAGVALCMAASFGLALPIPFIAPALAVFLFTMMPRPLSFKAAAGLLLVVLLTTSVGLLLTPVLRHYPGSGVLAIGLSLFLAFRYGLRGGNAVVSLFLVVGLTMISAAGSVAFALALVVIEALLKGLLVVLVALPLCHWLFPDPAGLPAAPAPPTLPHALASRVALRATLIVLPALLLALTDPLAYMPILMKSASLGKQSCALAARGAAKEMLGSTLWAGVLALLFWHALGLQVNLWMLFLWTLLFGLVIAARIYRLRRSRFSPGFWLNTQATMIILLGQSIQDSVAGKDVQTAFAVRMGLFLSVALYACLMQHLLAWPARPSPSSNALMPS</sequence>
<dbReference type="Proteomes" id="UP000290849">
    <property type="component" value="Unassembled WGS sequence"/>
</dbReference>
<reference evidence="2 3" key="1">
    <citation type="journal article" date="2017" name="Int. J. Syst. Evol. Microbiol.">
        <title>Achromobacter aloeverae sp. nov., isolated from the root of Aloe vera (L.) Burm.f.</title>
        <authorList>
            <person name="Kuncharoen N."/>
            <person name="Muramatsu Y."/>
            <person name="Shibata C."/>
            <person name="Kamakura Y."/>
            <person name="Nakagawa Y."/>
            <person name="Tanasupawat S."/>
        </authorList>
    </citation>
    <scope>NUCLEOTIDE SEQUENCE [LARGE SCALE GENOMIC DNA]</scope>
    <source>
        <strain evidence="2 3">AVA-1</strain>
    </source>
</reference>
<evidence type="ECO:0000313" key="2">
    <source>
        <dbReference type="EMBL" id="RXN84513.1"/>
    </source>
</evidence>
<organism evidence="2 3">
    <name type="scientific">Achromobacter aloeverae</name>
    <dbReference type="NCBI Taxonomy" id="1750518"/>
    <lineage>
        <taxon>Bacteria</taxon>
        <taxon>Pseudomonadati</taxon>
        <taxon>Pseudomonadota</taxon>
        <taxon>Betaproteobacteria</taxon>
        <taxon>Burkholderiales</taxon>
        <taxon>Alcaligenaceae</taxon>
        <taxon>Achromobacter</taxon>
    </lineage>
</organism>
<accession>A0A4Q1HE15</accession>
<comment type="caution">
    <text evidence="2">The sequence shown here is derived from an EMBL/GenBank/DDBJ whole genome shotgun (WGS) entry which is preliminary data.</text>
</comment>
<keyword evidence="1" id="KW-0472">Membrane</keyword>
<feature type="transmembrane region" description="Helical" evidence="1">
    <location>
        <begin position="313"/>
        <end position="334"/>
    </location>
</feature>
<dbReference type="InterPro" id="IPR022604">
    <property type="entry name" value="DUF2955"/>
</dbReference>
<feature type="transmembrane region" description="Helical" evidence="1">
    <location>
        <begin position="230"/>
        <end position="248"/>
    </location>
</feature>
<evidence type="ECO:0000256" key="1">
    <source>
        <dbReference type="SAM" id="Phobius"/>
    </source>
</evidence>
<keyword evidence="1" id="KW-0812">Transmembrane</keyword>
<feature type="transmembrane region" description="Helical" evidence="1">
    <location>
        <begin position="85"/>
        <end position="105"/>
    </location>
</feature>
<feature type="transmembrane region" description="Helical" evidence="1">
    <location>
        <begin position="182"/>
        <end position="209"/>
    </location>
</feature>
<keyword evidence="1" id="KW-1133">Transmembrane helix</keyword>